<organism evidence="1 2">
    <name type="scientific">Sphingomonas morindae</name>
    <dbReference type="NCBI Taxonomy" id="1541170"/>
    <lineage>
        <taxon>Bacteria</taxon>
        <taxon>Pseudomonadati</taxon>
        <taxon>Pseudomonadota</taxon>
        <taxon>Alphaproteobacteria</taxon>
        <taxon>Sphingomonadales</taxon>
        <taxon>Sphingomonadaceae</taxon>
        <taxon>Sphingomonas</taxon>
    </lineage>
</organism>
<proteinExistence type="predicted"/>
<sequence length="64" mass="7310">MEQPIGSFCHKRTTMVSRLNDRLWSPAALQLRQREDPDRFTAKLPLDARRRTTSAAAEMLAAIL</sequence>
<gene>
    <name evidence="1" type="ORF">LHA26_05245</name>
</gene>
<dbReference type="EMBL" id="CP084930">
    <property type="protein sequence ID" value="USI73875.1"/>
    <property type="molecule type" value="Genomic_DNA"/>
</dbReference>
<evidence type="ECO:0000313" key="2">
    <source>
        <dbReference type="Proteomes" id="UP001056937"/>
    </source>
</evidence>
<name>A0ABY4XAH4_9SPHN</name>
<dbReference type="Proteomes" id="UP001056937">
    <property type="component" value="Chromosome 1"/>
</dbReference>
<keyword evidence="2" id="KW-1185">Reference proteome</keyword>
<evidence type="ECO:0000313" key="1">
    <source>
        <dbReference type="EMBL" id="USI73875.1"/>
    </source>
</evidence>
<dbReference type="RefSeq" id="WP_252167681.1">
    <property type="nucleotide sequence ID" value="NZ_CP084930.1"/>
</dbReference>
<reference evidence="1" key="1">
    <citation type="journal article" date="2022" name="Toxins">
        <title>Genomic Analysis of Sphingopyxis sp. USTB-05 for Biodegrading Cyanobacterial Hepatotoxins.</title>
        <authorList>
            <person name="Liu C."/>
            <person name="Xu Q."/>
            <person name="Zhao Z."/>
            <person name="Zhang H."/>
            <person name="Liu X."/>
            <person name="Yin C."/>
            <person name="Liu Y."/>
            <person name="Yan H."/>
        </authorList>
    </citation>
    <scope>NUCLEOTIDE SEQUENCE</scope>
    <source>
        <strain evidence="1">NBD5</strain>
    </source>
</reference>
<accession>A0ABY4XAH4</accession>
<protein>
    <submittedName>
        <fullName evidence="1">Uncharacterized protein</fullName>
    </submittedName>
</protein>